<name>A0A2M6WIV6_9BACT</name>
<dbReference type="Gene3D" id="3.40.50.300">
    <property type="entry name" value="P-loop containing nucleotide triphosphate hydrolases"/>
    <property type="match status" value="1"/>
</dbReference>
<evidence type="ECO:0000313" key="7">
    <source>
        <dbReference type="Proteomes" id="UP000228635"/>
    </source>
</evidence>
<dbReference type="CDD" id="cd01129">
    <property type="entry name" value="PulE-GspE-like"/>
    <property type="match status" value="1"/>
</dbReference>
<feature type="domain" description="Bacterial type II secretion system protein E" evidence="5">
    <location>
        <begin position="362"/>
        <end position="376"/>
    </location>
</feature>
<dbReference type="InterPro" id="IPR037257">
    <property type="entry name" value="T2SS_E_N_sf"/>
</dbReference>
<comment type="caution">
    <text evidence="6">The sequence shown here is derived from an EMBL/GenBank/DDBJ whole genome shotgun (WGS) entry which is preliminary data.</text>
</comment>
<dbReference type="GO" id="GO:0005524">
    <property type="term" value="F:ATP binding"/>
    <property type="evidence" value="ECO:0007669"/>
    <property type="project" value="UniProtKB-KW"/>
</dbReference>
<dbReference type="SUPFAM" id="SSF160246">
    <property type="entry name" value="EspE N-terminal domain-like"/>
    <property type="match status" value="1"/>
</dbReference>
<keyword evidence="2" id="KW-0547">Nucleotide-binding</keyword>
<dbReference type="Gene3D" id="3.30.450.90">
    <property type="match status" value="1"/>
</dbReference>
<comment type="similarity">
    <text evidence="1">Belongs to the GSP E family.</text>
</comment>
<evidence type="ECO:0000259" key="5">
    <source>
        <dbReference type="PROSITE" id="PS00662"/>
    </source>
</evidence>
<dbReference type="SUPFAM" id="SSF52540">
    <property type="entry name" value="P-loop containing nucleoside triphosphate hydrolases"/>
    <property type="match status" value="1"/>
</dbReference>
<keyword evidence="3" id="KW-0067">ATP-binding</keyword>
<sequence>MLKSTDIQEKLQKMREEAEEREAKTRAANAKLPYLNLNTAPVQIEALKMIPKERAFKLNVASFKYKNPDLALAVVDPNIVGLKELIQELEQEGSKIKLFVGSMRGVKRIWQSYQYVYDEASKITGRIDIRTDQIERLMQELKTFETAHKAILEFDSKNRPVSEFFEVYLAAALANRTSDIHFEPEKEGVKLRYRVDGLLHDIATGLSEDLYKSVLNRVKLLSNLKLNVRDRPQDGRFTIGLGGKEVEMRIAIAPSEYGEIIVMRILDPDSISLTLEQLGIRKDDLEIVYREIQRPNGMILNTGPTGSGKTTTLYAFMRYRIDEETKIITVEDPIEYHVRGLEQTQVDEEAGYTFGSGLRSMMRQDPDIILVGEIRDQETAEIAVQAALTGHLVFSTVHANEAAGAIPRFLDLNVKPASIGPAVSLIMGQRLVRRLCKDCKSPRAVDESFNSIVQKFLTSLPSRVDRSDYQTITLFNPSEKGCNTCNGIGFKGRVGVYELFVIGDQVETIIQEKSGSVTVIREYARQQQMVTMQEAGILKVFTGDTTFDEVESATGILPKEFQEYSAIQQSASKPGGGSAAFLTSETKKSIQQSEDLQNKKSA</sequence>
<dbReference type="GO" id="GO:0005886">
    <property type="term" value="C:plasma membrane"/>
    <property type="evidence" value="ECO:0007669"/>
    <property type="project" value="TreeGrafter"/>
</dbReference>
<feature type="region of interest" description="Disordered" evidence="4">
    <location>
        <begin position="1"/>
        <end position="25"/>
    </location>
</feature>
<dbReference type="AlphaFoldDB" id="A0A2M6WIV6"/>
<reference evidence="7" key="1">
    <citation type="submission" date="2017-09" db="EMBL/GenBank/DDBJ databases">
        <title>Depth-based differentiation of microbial function through sediment-hosted aquifers and enrichment of novel symbionts in the deep terrestrial subsurface.</title>
        <authorList>
            <person name="Probst A.J."/>
            <person name="Ladd B."/>
            <person name="Jarett J.K."/>
            <person name="Geller-Mcgrath D.E."/>
            <person name="Sieber C.M.K."/>
            <person name="Emerson J.B."/>
            <person name="Anantharaman K."/>
            <person name="Thomas B.C."/>
            <person name="Malmstrom R."/>
            <person name="Stieglmeier M."/>
            <person name="Klingl A."/>
            <person name="Woyke T."/>
            <person name="Ryan C.M."/>
            <person name="Banfield J.F."/>
        </authorList>
    </citation>
    <scope>NUCLEOTIDE SEQUENCE [LARGE SCALE GENOMIC DNA]</scope>
</reference>
<evidence type="ECO:0000256" key="2">
    <source>
        <dbReference type="ARBA" id="ARBA00022741"/>
    </source>
</evidence>
<dbReference type="Pfam" id="PF00437">
    <property type="entry name" value="T2SSE"/>
    <property type="match status" value="1"/>
</dbReference>
<dbReference type="PANTHER" id="PTHR30258:SF3">
    <property type="entry name" value="SLL1921 PROTEIN"/>
    <property type="match status" value="1"/>
</dbReference>
<organism evidence="6 7">
    <name type="scientific">Candidatus Harrisonbacteria bacterium CG10_big_fil_rev_8_21_14_0_10_42_17</name>
    <dbReference type="NCBI Taxonomy" id="1974584"/>
    <lineage>
        <taxon>Bacteria</taxon>
        <taxon>Candidatus Harrisoniibacteriota</taxon>
    </lineage>
</organism>
<dbReference type="GO" id="GO:0016887">
    <property type="term" value="F:ATP hydrolysis activity"/>
    <property type="evidence" value="ECO:0007669"/>
    <property type="project" value="TreeGrafter"/>
</dbReference>
<evidence type="ECO:0000313" key="6">
    <source>
        <dbReference type="EMBL" id="PIT92731.1"/>
    </source>
</evidence>
<dbReference type="InterPro" id="IPR001482">
    <property type="entry name" value="T2SS/T4SS_dom"/>
</dbReference>
<dbReference type="PANTHER" id="PTHR30258">
    <property type="entry name" value="TYPE II SECRETION SYSTEM PROTEIN GSPE-RELATED"/>
    <property type="match status" value="1"/>
</dbReference>
<feature type="region of interest" description="Disordered" evidence="4">
    <location>
        <begin position="567"/>
        <end position="602"/>
    </location>
</feature>
<evidence type="ECO:0000256" key="4">
    <source>
        <dbReference type="SAM" id="MobiDB-lite"/>
    </source>
</evidence>
<protein>
    <recommendedName>
        <fullName evidence="5">Bacterial type II secretion system protein E domain-containing protein</fullName>
    </recommendedName>
</protein>
<accession>A0A2M6WIV6</accession>
<dbReference type="PROSITE" id="PS00662">
    <property type="entry name" value="T2SP_E"/>
    <property type="match status" value="1"/>
</dbReference>
<gene>
    <name evidence="6" type="ORF">COU08_01025</name>
</gene>
<feature type="compositionally biased region" description="Polar residues" evidence="4">
    <location>
        <begin position="581"/>
        <end position="602"/>
    </location>
</feature>
<evidence type="ECO:0000256" key="3">
    <source>
        <dbReference type="ARBA" id="ARBA00022840"/>
    </source>
</evidence>
<evidence type="ECO:0000256" key="1">
    <source>
        <dbReference type="ARBA" id="ARBA00006611"/>
    </source>
</evidence>
<dbReference type="EMBL" id="PFBA01000012">
    <property type="protein sequence ID" value="PIT92731.1"/>
    <property type="molecule type" value="Genomic_DNA"/>
</dbReference>
<dbReference type="Proteomes" id="UP000228635">
    <property type="component" value="Unassembled WGS sequence"/>
</dbReference>
<proteinExistence type="inferred from homology"/>
<dbReference type="InterPro" id="IPR027417">
    <property type="entry name" value="P-loop_NTPase"/>
</dbReference>